<keyword evidence="2" id="KW-1185">Reference proteome</keyword>
<organism evidence="1 2">
    <name type="scientific">Jiangella rhizosphaerae</name>
    <dbReference type="NCBI Taxonomy" id="2293569"/>
    <lineage>
        <taxon>Bacteria</taxon>
        <taxon>Bacillati</taxon>
        <taxon>Actinomycetota</taxon>
        <taxon>Actinomycetes</taxon>
        <taxon>Jiangellales</taxon>
        <taxon>Jiangellaceae</taxon>
        <taxon>Jiangella</taxon>
    </lineage>
</organism>
<name>A0A418KM52_9ACTN</name>
<protein>
    <recommendedName>
        <fullName evidence="3">Transposase</fullName>
    </recommendedName>
</protein>
<accession>A0A418KM52</accession>
<dbReference type="RefSeq" id="WP_119661586.1">
    <property type="nucleotide sequence ID" value="NZ_QUAL01000183.1"/>
</dbReference>
<dbReference type="OrthoDB" id="52928at2"/>
<evidence type="ECO:0000313" key="1">
    <source>
        <dbReference type="EMBL" id="RIQ19462.1"/>
    </source>
</evidence>
<dbReference type="Proteomes" id="UP000284057">
    <property type="component" value="Unassembled WGS sequence"/>
</dbReference>
<proteinExistence type="predicted"/>
<reference evidence="1 2" key="1">
    <citation type="submission" date="2018-09" db="EMBL/GenBank/DDBJ databases">
        <title>Isolation, diversity and antifungal activity of actinobacteria from wheat.</title>
        <authorList>
            <person name="Han C."/>
        </authorList>
    </citation>
    <scope>NUCLEOTIDE SEQUENCE [LARGE SCALE GENOMIC DNA]</scope>
    <source>
        <strain evidence="1 2">NEAU-YY265</strain>
    </source>
</reference>
<evidence type="ECO:0008006" key="3">
    <source>
        <dbReference type="Google" id="ProtNLM"/>
    </source>
</evidence>
<dbReference type="EMBL" id="QUAL01000183">
    <property type="protein sequence ID" value="RIQ19462.1"/>
    <property type="molecule type" value="Genomic_DNA"/>
</dbReference>
<gene>
    <name evidence="1" type="ORF">DY240_19870</name>
</gene>
<comment type="caution">
    <text evidence="1">The sequence shown here is derived from an EMBL/GenBank/DDBJ whole genome shotgun (WGS) entry which is preliminary data.</text>
</comment>
<evidence type="ECO:0000313" key="2">
    <source>
        <dbReference type="Proteomes" id="UP000284057"/>
    </source>
</evidence>
<dbReference type="AlphaFoldDB" id="A0A418KM52"/>
<sequence length="98" mass="10909">MTQAGPADTAIAGFYRVRFDHVDRCGKLSLRRAGRMHHLGVGITHAGKAVTILITDHQVTVVDRSTGEILATHTISPTRTYWRNEQREPGHWPGSRPL</sequence>